<dbReference type="OrthoDB" id="5144898at2"/>
<dbReference type="EMBL" id="OMOH01000002">
    <property type="protein sequence ID" value="SPF67455.1"/>
    <property type="molecule type" value="Genomic_DNA"/>
</dbReference>
<dbReference type="Proteomes" id="UP000265962">
    <property type="component" value="Unassembled WGS sequence"/>
</dbReference>
<keyword evidence="2" id="KW-1185">Reference proteome</keyword>
<dbReference type="AlphaFoldDB" id="A0A375I051"/>
<organism evidence="1 2">
    <name type="scientific">Propionibacterium ruminifibrarum</name>
    <dbReference type="NCBI Taxonomy" id="1962131"/>
    <lineage>
        <taxon>Bacteria</taxon>
        <taxon>Bacillati</taxon>
        <taxon>Actinomycetota</taxon>
        <taxon>Actinomycetes</taxon>
        <taxon>Propionibacteriales</taxon>
        <taxon>Propionibacteriaceae</taxon>
        <taxon>Propionibacterium</taxon>
    </lineage>
</organism>
<evidence type="ECO:0000313" key="1">
    <source>
        <dbReference type="EMBL" id="SPF67455.1"/>
    </source>
</evidence>
<reference evidence="2" key="1">
    <citation type="submission" date="2018-02" db="EMBL/GenBank/DDBJ databases">
        <authorList>
            <person name="Hornung B."/>
        </authorList>
    </citation>
    <scope>NUCLEOTIDE SEQUENCE [LARGE SCALE GENOMIC DNA]</scope>
</reference>
<sequence>MRTTRRTRSTGRDELRELRALRGSAPQVIAAGRGDGVLVAVLSDGLAVRHEGLWSQVGWQEIQHGTWDRDNDLLTWTLIDGTEHSAVLTEAGQVPGAFQERVQASILVQEKLQVPGGGSVVLSGRRNPAGQGDVTWMAQPSGRATMDDPVVQEFIVNQSERLADEYGL</sequence>
<proteinExistence type="predicted"/>
<protein>
    <submittedName>
        <fullName evidence="1">Uncharacterized protein</fullName>
    </submittedName>
</protein>
<evidence type="ECO:0000313" key="2">
    <source>
        <dbReference type="Proteomes" id="UP000265962"/>
    </source>
</evidence>
<gene>
    <name evidence="1" type="ORF">PROPJV5_0409</name>
</gene>
<name>A0A375I051_9ACTN</name>
<accession>A0A375I051</accession>
<dbReference type="RefSeq" id="WP_119714690.1">
    <property type="nucleotide sequence ID" value="NZ_OMOH01000002.1"/>
</dbReference>